<organism evidence="8 9">
    <name type="scientific">Faunimonas pinastri</name>
    <dbReference type="NCBI Taxonomy" id="1855383"/>
    <lineage>
        <taxon>Bacteria</taxon>
        <taxon>Pseudomonadati</taxon>
        <taxon>Pseudomonadota</taxon>
        <taxon>Alphaproteobacteria</taxon>
        <taxon>Hyphomicrobiales</taxon>
        <taxon>Afifellaceae</taxon>
        <taxon>Faunimonas</taxon>
    </lineage>
</organism>
<comment type="pathway">
    <text evidence="7">tRNA modification; N(7)-methylguanine-tRNA biosynthesis.</text>
</comment>
<comment type="similarity">
    <text evidence="7">Belongs to the class I-like SAM-binding methyltransferase superfamily. TrmB family.</text>
</comment>
<sequence length="234" mass="26013">MTGTQRTVEYRESSFFGRRKGKALRAGQRLALEQVLPALKLDLDAPAPAALSELFPVPVGSVRLEIGFGGAEHLLHEAGRHPEVGYIGVEPFQNGMVKAIAGIEETGIPNVRLYDEEAGPLMDWLPPASLERVDLLYPDPWPKPRHWKRRFVNADNLARIVRALRPGGEFRFASDIASYVRWTLAEVASHGGLVPLRLASEVGTAWPGWPGTRYEAKAIREGRPLTYLSFRKPE</sequence>
<dbReference type="Proteomes" id="UP000199647">
    <property type="component" value="Unassembled WGS sequence"/>
</dbReference>
<evidence type="ECO:0000313" key="8">
    <source>
        <dbReference type="EMBL" id="SER50908.1"/>
    </source>
</evidence>
<dbReference type="PANTHER" id="PTHR23417:SF14">
    <property type="entry name" value="PENTACOTRIPEPTIDE-REPEAT REGION OF PRORP DOMAIN-CONTAINING PROTEIN"/>
    <property type="match status" value="1"/>
</dbReference>
<comment type="function">
    <text evidence="2 7">Catalyzes the formation of N(7)-methylguanine at position 46 (m7G46) in tRNA.</text>
</comment>
<keyword evidence="9" id="KW-1185">Reference proteome</keyword>
<dbReference type="UniPathway" id="UPA00989"/>
<feature type="binding site" evidence="7">
    <location>
        <position position="90"/>
    </location>
    <ligand>
        <name>S-adenosyl-L-methionine</name>
        <dbReference type="ChEBI" id="CHEBI:59789"/>
    </ligand>
</feature>
<dbReference type="InterPro" id="IPR003358">
    <property type="entry name" value="tRNA_(Gua-N-7)_MeTrfase_Trmb"/>
</dbReference>
<keyword evidence="6 7" id="KW-0819">tRNA processing</keyword>
<dbReference type="PROSITE" id="PS51625">
    <property type="entry name" value="SAM_MT_TRMB"/>
    <property type="match status" value="1"/>
</dbReference>
<dbReference type="Gene3D" id="3.40.50.150">
    <property type="entry name" value="Vaccinia Virus protein VP39"/>
    <property type="match status" value="1"/>
</dbReference>
<dbReference type="SUPFAM" id="SSF53335">
    <property type="entry name" value="S-adenosyl-L-methionine-dependent methyltransferases"/>
    <property type="match status" value="1"/>
</dbReference>
<keyword evidence="5 7" id="KW-0949">S-adenosyl-L-methionine</keyword>
<keyword evidence="3 7" id="KW-0489">Methyltransferase</keyword>
<protein>
    <recommendedName>
        <fullName evidence="7">tRNA (guanine-N(7)-)-methyltransferase</fullName>
        <ecNumber evidence="7">2.1.1.33</ecNumber>
    </recommendedName>
    <alternativeName>
        <fullName evidence="7">tRNA (guanine(46)-N(7))-methyltransferase</fullName>
    </alternativeName>
    <alternativeName>
        <fullName evidence="7">tRNA(m7G46)-methyltransferase</fullName>
    </alternativeName>
</protein>
<feature type="binding site" evidence="7">
    <location>
        <position position="117"/>
    </location>
    <ligand>
        <name>S-adenosyl-L-methionine</name>
        <dbReference type="ChEBI" id="CHEBI:59789"/>
    </ligand>
</feature>
<feature type="binding site" evidence="7">
    <location>
        <position position="139"/>
    </location>
    <ligand>
        <name>S-adenosyl-L-methionine</name>
        <dbReference type="ChEBI" id="CHEBI:59789"/>
    </ligand>
</feature>
<evidence type="ECO:0000256" key="3">
    <source>
        <dbReference type="ARBA" id="ARBA00022603"/>
    </source>
</evidence>
<accession>A0A1H9PS22</accession>
<evidence type="ECO:0000256" key="6">
    <source>
        <dbReference type="ARBA" id="ARBA00022694"/>
    </source>
</evidence>
<comment type="caution">
    <text evidence="7">Lacks conserved residue(s) required for the propagation of feature annotation.</text>
</comment>
<dbReference type="EMBL" id="FOFG01000022">
    <property type="protein sequence ID" value="SER50908.1"/>
    <property type="molecule type" value="Genomic_DNA"/>
</dbReference>
<feature type="binding site" evidence="7">
    <location>
        <begin position="212"/>
        <end position="215"/>
    </location>
    <ligand>
        <name>substrate</name>
    </ligand>
</feature>
<proteinExistence type="inferred from homology"/>
<dbReference type="RefSeq" id="WP_238858426.1">
    <property type="nucleotide sequence ID" value="NZ_FOFG01000022.1"/>
</dbReference>
<evidence type="ECO:0000256" key="5">
    <source>
        <dbReference type="ARBA" id="ARBA00022691"/>
    </source>
</evidence>
<feature type="binding site" evidence="7">
    <location>
        <position position="65"/>
    </location>
    <ligand>
        <name>S-adenosyl-L-methionine</name>
        <dbReference type="ChEBI" id="CHEBI:59789"/>
    </ligand>
</feature>
<evidence type="ECO:0000256" key="7">
    <source>
        <dbReference type="HAMAP-Rule" id="MF_01057"/>
    </source>
</evidence>
<gene>
    <name evidence="7" type="primary">trmB</name>
    <name evidence="8" type="ORF">SAMN05216548_12220</name>
</gene>
<evidence type="ECO:0000313" key="9">
    <source>
        <dbReference type="Proteomes" id="UP000199647"/>
    </source>
</evidence>
<dbReference type="InterPro" id="IPR055361">
    <property type="entry name" value="tRNA_methyltr_TrmB_bact"/>
</dbReference>
<feature type="binding site" evidence="7">
    <location>
        <position position="143"/>
    </location>
    <ligand>
        <name>substrate</name>
    </ligand>
</feature>
<keyword evidence="4 7" id="KW-0808">Transferase</keyword>
<dbReference type="AlphaFoldDB" id="A0A1H9PS22"/>
<dbReference type="GO" id="GO:0008176">
    <property type="term" value="F:tRNA (guanine(46)-N7)-methyltransferase activity"/>
    <property type="evidence" value="ECO:0007669"/>
    <property type="project" value="UniProtKB-UniRule"/>
</dbReference>
<dbReference type="HAMAP" id="MF_01057">
    <property type="entry name" value="tRNA_methyltr_TrmB"/>
    <property type="match status" value="1"/>
</dbReference>
<evidence type="ECO:0000256" key="1">
    <source>
        <dbReference type="ARBA" id="ARBA00000142"/>
    </source>
</evidence>
<dbReference type="GO" id="GO:0043527">
    <property type="term" value="C:tRNA methyltransferase complex"/>
    <property type="evidence" value="ECO:0007669"/>
    <property type="project" value="TreeGrafter"/>
</dbReference>
<reference evidence="8 9" key="1">
    <citation type="submission" date="2016-10" db="EMBL/GenBank/DDBJ databases">
        <authorList>
            <person name="de Groot N.N."/>
        </authorList>
    </citation>
    <scope>NUCLEOTIDE SEQUENCE [LARGE SCALE GENOMIC DNA]</scope>
    <source>
        <strain evidence="8 9">A52C2</strain>
    </source>
</reference>
<dbReference type="Pfam" id="PF02390">
    <property type="entry name" value="Methyltransf_4"/>
    <property type="match status" value="1"/>
</dbReference>
<evidence type="ECO:0000256" key="2">
    <source>
        <dbReference type="ARBA" id="ARBA00003015"/>
    </source>
</evidence>
<dbReference type="EC" id="2.1.1.33" evidence="7"/>
<feature type="binding site" evidence="7">
    <location>
        <position position="175"/>
    </location>
    <ligand>
        <name>substrate</name>
    </ligand>
</feature>
<dbReference type="STRING" id="1855383.SAMN05216548_12220"/>
<name>A0A1H9PS22_9HYPH</name>
<dbReference type="PANTHER" id="PTHR23417">
    <property type="entry name" value="3-DEOXY-D-MANNO-OCTULOSONIC-ACID TRANSFERASE/TRNA GUANINE-N 7 - -METHYLTRANSFERASE"/>
    <property type="match status" value="1"/>
</dbReference>
<comment type="catalytic activity">
    <reaction evidence="1 7">
        <text>guanosine(46) in tRNA + S-adenosyl-L-methionine = N(7)-methylguanosine(46) in tRNA + S-adenosyl-L-homocysteine</text>
        <dbReference type="Rhea" id="RHEA:42708"/>
        <dbReference type="Rhea" id="RHEA-COMP:10188"/>
        <dbReference type="Rhea" id="RHEA-COMP:10189"/>
        <dbReference type="ChEBI" id="CHEBI:57856"/>
        <dbReference type="ChEBI" id="CHEBI:59789"/>
        <dbReference type="ChEBI" id="CHEBI:74269"/>
        <dbReference type="ChEBI" id="CHEBI:74480"/>
        <dbReference type="EC" id="2.1.1.33"/>
    </reaction>
</comment>
<evidence type="ECO:0000256" key="4">
    <source>
        <dbReference type="ARBA" id="ARBA00022679"/>
    </source>
</evidence>
<dbReference type="InterPro" id="IPR029063">
    <property type="entry name" value="SAM-dependent_MTases_sf"/>
</dbReference>